<evidence type="ECO:0000259" key="2">
    <source>
        <dbReference type="Pfam" id="PF12017"/>
    </source>
</evidence>
<feature type="compositionally biased region" description="Basic and acidic residues" evidence="1">
    <location>
        <begin position="43"/>
        <end position="62"/>
    </location>
</feature>
<dbReference type="HOGENOM" id="CLU_1457971_0_0_1"/>
<dbReference type="EMBL" id="GL767625">
    <property type="protein sequence ID" value="EFZ13374.1"/>
    <property type="molecule type" value="Genomic_DNA"/>
</dbReference>
<evidence type="ECO:0000313" key="3">
    <source>
        <dbReference type="EMBL" id="EFZ13374.1"/>
    </source>
</evidence>
<feature type="region of interest" description="Disordered" evidence="1">
    <location>
        <begin position="37"/>
        <end position="62"/>
    </location>
</feature>
<dbReference type="InterPro" id="IPR021896">
    <property type="entry name" value="THAP9-like_HTH"/>
</dbReference>
<name>E9J1C6_SOLIN</name>
<evidence type="ECO:0000256" key="1">
    <source>
        <dbReference type="SAM" id="MobiDB-lite"/>
    </source>
</evidence>
<dbReference type="AlphaFoldDB" id="E9J1C6"/>
<organism>
    <name type="scientific">Solenopsis invicta</name>
    <name type="common">Red imported fire ant</name>
    <name type="synonym">Solenopsis wagneri</name>
    <dbReference type="NCBI Taxonomy" id="13686"/>
    <lineage>
        <taxon>Eukaryota</taxon>
        <taxon>Metazoa</taxon>
        <taxon>Ecdysozoa</taxon>
        <taxon>Arthropoda</taxon>
        <taxon>Hexapoda</taxon>
        <taxon>Insecta</taxon>
        <taxon>Pterygota</taxon>
        <taxon>Neoptera</taxon>
        <taxon>Endopterygota</taxon>
        <taxon>Hymenoptera</taxon>
        <taxon>Apocrita</taxon>
        <taxon>Aculeata</taxon>
        <taxon>Formicoidea</taxon>
        <taxon>Formicidae</taxon>
        <taxon>Myrmicinae</taxon>
        <taxon>Solenopsis</taxon>
    </lineage>
</organism>
<accession>E9J1C6</accession>
<dbReference type="OMA" id="RRWIGHS"/>
<feature type="domain" description="THAP9-like helix-turn-helix" evidence="2">
    <location>
        <begin position="119"/>
        <end position="176"/>
    </location>
</feature>
<proteinExistence type="predicted"/>
<dbReference type="Pfam" id="PF12017">
    <property type="entry name" value="Tnp_P_element"/>
    <property type="match status" value="1"/>
</dbReference>
<feature type="non-terminal residue" evidence="3">
    <location>
        <position position="186"/>
    </location>
</feature>
<protein>
    <recommendedName>
        <fullName evidence="2">THAP9-like helix-turn-helix domain-containing protein</fullName>
    </recommendedName>
</protein>
<gene>
    <name evidence="3" type="ORF">SINV_09666</name>
</gene>
<sequence length="186" mass="22182">MNITPALTSISDDMSIEEQLQELSIKTYKSWLNDCDSSEEEDNNKWTHLESPMHNKNSENKENIKNKKQINKQEQNNDHKNNHIRSLKYKLRTARRYRIPKTHKQNKKLVKQLINKQDLHPITKTMINLQLHQPRTPYIQEEKNLARQLYYYSPSAVCRLRKAGCNLPGQRTIRKWLEERDIISGF</sequence>
<reference evidence="3" key="1">
    <citation type="journal article" date="2011" name="Proc. Natl. Acad. Sci. U.S.A.">
        <title>The genome of the fire ant Solenopsis invicta.</title>
        <authorList>
            <person name="Wurm Y."/>
            <person name="Wang J."/>
            <person name="Riba-Grognuz O."/>
            <person name="Corona M."/>
            <person name="Nygaard S."/>
            <person name="Hunt B.G."/>
            <person name="Ingram K.K."/>
            <person name="Falquet L."/>
            <person name="Nipitwattanaphon M."/>
            <person name="Gotzek D."/>
            <person name="Dijkstra M.B."/>
            <person name="Oettler J."/>
            <person name="Comtesse F."/>
            <person name="Shih C.J."/>
            <person name="Wu W.J."/>
            <person name="Yang C.C."/>
            <person name="Thomas J."/>
            <person name="Beaudoing E."/>
            <person name="Pradervand S."/>
            <person name="Flegel V."/>
            <person name="Cook E.D."/>
            <person name="Fabbretti R."/>
            <person name="Stockinger H."/>
            <person name="Long L."/>
            <person name="Farmerie W.G."/>
            <person name="Oakey J."/>
            <person name="Boomsma J.J."/>
            <person name="Pamilo P."/>
            <person name="Yi S.V."/>
            <person name="Heinze J."/>
            <person name="Goodisman M.A."/>
            <person name="Farinelli L."/>
            <person name="Harshman K."/>
            <person name="Hulo N."/>
            <person name="Cerutti L."/>
            <person name="Xenarios I."/>
            <person name="Shoemaker D."/>
            <person name="Keller L."/>
        </authorList>
    </citation>
    <scope>NUCLEOTIDE SEQUENCE [LARGE SCALE GENOMIC DNA]</scope>
</reference>